<sequence>MKARFAAMLFTVLWLAGQTASANQTAVSSTPQQQVAGGGATPTAPAPSVAPPSGNPLPMASPVPAGYSLIPNGYFDQVSQTARAAIESSKANEQNLLDIVKIAGSIVGAILAVGGFIGVTEVRAITNVKKEFEETLKVSKTNLAEAEGALSDLQEMEGLLIDVAFLQNTNRSIQAHYDSGKPGLIEKARTALEEGEAFYKKADELRRKRTVSSGNATIGGVKENTEESIHAKSNFNVERVVSYIAALMGVIALRADAIDAAVEWAKRSVRHNPRKLSDRDYNLACLLAIRFAKPDPVGGKINDKQQALEIVRQGLATGTMSWTDVLDEKDFKILLPELQQPKAYAVSSALPDPDIAD</sequence>
<keyword evidence="1" id="KW-0175">Coiled coil</keyword>
<name>A0A1M7PK52_9BURK</name>
<proteinExistence type="predicted"/>
<feature type="chain" id="PRO_5012364829" evidence="3">
    <location>
        <begin position="23"/>
        <end position="357"/>
    </location>
</feature>
<gene>
    <name evidence="4" type="ORF">SAMN05192549_105160</name>
</gene>
<dbReference type="OrthoDB" id="1399043at2"/>
<feature type="signal peptide" evidence="3">
    <location>
        <begin position="1"/>
        <end position="22"/>
    </location>
</feature>
<dbReference type="RefSeq" id="WP_139260515.1">
    <property type="nucleotide sequence ID" value="NZ_FRCX01000005.1"/>
</dbReference>
<evidence type="ECO:0000256" key="2">
    <source>
        <dbReference type="SAM" id="MobiDB-lite"/>
    </source>
</evidence>
<dbReference type="AlphaFoldDB" id="A0A1M7PK52"/>
<feature type="compositionally biased region" description="Pro residues" evidence="2">
    <location>
        <begin position="44"/>
        <end position="57"/>
    </location>
</feature>
<dbReference type="EMBL" id="FRCX01000005">
    <property type="protein sequence ID" value="SHN17540.1"/>
    <property type="molecule type" value="Genomic_DNA"/>
</dbReference>
<keyword evidence="3" id="KW-0732">Signal</keyword>
<feature type="compositionally biased region" description="Low complexity" evidence="2">
    <location>
        <begin position="30"/>
        <end position="43"/>
    </location>
</feature>
<accession>A0A1M7PK52</accession>
<evidence type="ECO:0000313" key="4">
    <source>
        <dbReference type="EMBL" id="SHN17540.1"/>
    </source>
</evidence>
<keyword evidence="5" id="KW-1185">Reference proteome</keyword>
<evidence type="ECO:0000256" key="1">
    <source>
        <dbReference type="SAM" id="Coils"/>
    </source>
</evidence>
<organism evidence="4 5">
    <name type="scientific">Duganella sacchari</name>
    <dbReference type="NCBI Taxonomy" id="551987"/>
    <lineage>
        <taxon>Bacteria</taxon>
        <taxon>Pseudomonadati</taxon>
        <taxon>Pseudomonadota</taxon>
        <taxon>Betaproteobacteria</taxon>
        <taxon>Burkholderiales</taxon>
        <taxon>Oxalobacteraceae</taxon>
        <taxon>Telluria group</taxon>
        <taxon>Duganella</taxon>
    </lineage>
</organism>
<feature type="region of interest" description="Disordered" evidence="2">
    <location>
        <begin position="26"/>
        <end position="57"/>
    </location>
</feature>
<dbReference type="Proteomes" id="UP000184339">
    <property type="component" value="Unassembled WGS sequence"/>
</dbReference>
<evidence type="ECO:0000313" key="5">
    <source>
        <dbReference type="Proteomes" id="UP000184339"/>
    </source>
</evidence>
<evidence type="ECO:0000256" key="3">
    <source>
        <dbReference type="SAM" id="SignalP"/>
    </source>
</evidence>
<feature type="coiled-coil region" evidence="1">
    <location>
        <begin position="129"/>
        <end position="156"/>
    </location>
</feature>
<reference evidence="5" key="1">
    <citation type="submission" date="2016-11" db="EMBL/GenBank/DDBJ databases">
        <authorList>
            <person name="Varghese N."/>
            <person name="Submissions S."/>
        </authorList>
    </citation>
    <scope>NUCLEOTIDE SEQUENCE [LARGE SCALE GENOMIC DNA]</scope>
    <source>
        <strain evidence="5">Sac-22</strain>
    </source>
</reference>
<protein>
    <submittedName>
        <fullName evidence="4">Uncharacterized protein</fullName>
    </submittedName>
</protein>